<gene>
    <name evidence="3" type="ORF">BN52_04320</name>
</gene>
<dbReference type="STRING" id="1423751.FC38_GL000244"/>
<comment type="caution">
    <text evidence="3">The sequence shown here is derived from an EMBL/GenBank/DDBJ whole genome shotgun (WGS) entry which is preliminary data.</text>
</comment>
<feature type="transmembrane region" description="Helical" evidence="1">
    <location>
        <begin position="25"/>
        <end position="47"/>
    </location>
</feature>
<dbReference type="InterPro" id="IPR005182">
    <property type="entry name" value="YdbS-like_PH"/>
</dbReference>
<feature type="domain" description="YdbS-like PH" evidence="2">
    <location>
        <begin position="87"/>
        <end position="160"/>
    </location>
</feature>
<accession>I7LC55</accession>
<evidence type="ECO:0000256" key="1">
    <source>
        <dbReference type="SAM" id="Phobius"/>
    </source>
</evidence>
<name>I7LC55_9LACO</name>
<keyword evidence="1" id="KW-0812">Transmembrane</keyword>
<evidence type="ECO:0000259" key="2">
    <source>
        <dbReference type="Pfam" id="PF03703"/>
    </source>
</evidence>
<dbReference type="EMBL" id="CAKC01000002">
    <property type="protein sequence ID" value="CCI86191.1"/>
    <property type="molecule type" value="Genomic_DNA"/>
</dbReference>
<dbReference type="AlphaFoldDB" id="I7LC55"/>
<dbReference type="PANTHER" id="PTHR34473:SF2">
    <property type="entry name" value="UPF0699 TRANSMEMBRANE PROTEIN YDBT"/>
    <property type="match status" value="1"/>
</dbReference>
<organism evidence="3 4">
    <name type="scientific">Lactobacillus gigeriorum DSM 23908 = CRBIP 24.85</name>
    <dbReference type="NCBI Taxonomy" id="1423751"/>
    <lineage>
        <taxon>Bacteria</taxon>
        <taxon>Bacillati</taxon>
        <taxon>Bacillota</taxon>
        <taxon>Bacilli</taxon>
        <taxon>Lactobacillales</taxon>
        <taxon>Lactobacillaceae</taxon>
        <taxon>Lactobacillus</taxon>
    </lineage>
</organism>
<evidence type="ECO:0000313" key="4">
    <source>
        <dbReference type="Proteomes" id="UP000009326"/>
    </source>
</evidence>
<dbReference type="PANTHER" id="PTHR34473">
    <property type="entry name" value="UPF0699 TRANSMEMBRANE PROTEIN YDBS"/>
    <property type="match status" value="1"/>
</dbReference>
<proteinExistence type="predicted"/>
<feature type="transmembrane region" description="Helical" evidence="1">
    <location>
        <begin position="59"/>
        <end position="80"/>
    </location>
</feature>
<dbReference type="Proteomes" id="UP000009326">
    <property type="component" value="Unassembled WGS sequence"/>
</dbReference>
<dbReference type="Pfam" id="PF03703">
    <property type="entry name" value="bPH_2"/>
    <property type="match status" value="1"/>
</dbReference>
<protein>
    <submittedName>
        <fullName evidence="3">Membrane protein YdbS</fullName>
    </submittedName>
</protein>
<sequence>MGRLNVKRKNTIKLLAKQSPKEIKIVWLWTRITTLILMLVFGIVVKITTTIMKLNNGWLAWGLLVYFTVVALSGICYLVVIPWEYNYHRYQVFDDYLAFQKGLFFRSTTYVPFIRIQHITVDQGPFLRMKNLASLTIHTAATDHEIVGLKYSDATWLREEILQKVKQVENDV</sequence>
<reference evidence="3 4" key="1">
    <citation type="submission" date="2012-06" db="EMBL/GenBank/DDBJ databases">
        <title>Draft genome sequence of Lactobacillus gigeriorum CRBIP 24.85T, isolated from chicken crop.</title>
        <authorList>
            <person name="Cousin S."/>
            <person name="Ma L."/>
            <person name="Creno S."/>
            <person name="Clermont D."/>
            <person name="Loux V."/>
            <person name="Bizet C."/>
            <person name="Bouchier C."/>
        </authorList>
    </citation>
    <scope>NUCLEOTIDE SEQUENCE [LARGE SCALE GENOMIC DNA]</scope>
    <source>
        <strain evidence="4">CRBIP 24.85T</strain>
    </source>
</reference>
<keyword evidence="1" id="KW-0472">Membrane</keyword>
<keyword evidence="1" id="KW-1133">Transmembrane helix</keyword>
<evidence type="ECO:0000313" key="3">
    <source>
        <dbReference type="EMBL" id="CCI86191.1"/>
    </source>
</evidence>